<proteinExistence type="predicted"/>
<protein>
    <submittedName>
        <fullName evidence="2">Uncharacterized protein</fullName>
    </submittedName>
</protein>
<keyword evidence="1" id="KW-1185">Reference proteome</keyword>
<dbReference type="AlphaFoldDB" id="A0A915LBH3"/>
<dbReference type="WBParaSite" id="nRc.2.0.1.t47703-RA">
    <property type="protein sequence ID" value="nRc.2.0.1.t47703-RA"/>
    <property type="gene ID" value="nRc.2.0.1.g47703"/>
</dbReference>
<reference evidence="2" key="1">
    <citation type="submission" date="2022-11" db="UniProtKB">
        <authorList>
            <consortium name="WormBaseParasite"/>
        </authorList>
    </citation>
    <scope>IDENTIFICATION</scope>
</reference>
<sequence>MIIIRGPKVVLLIYLLPCDDESTRRWVQGLFTWDVGIDQKLYKNQNNIAIIFLLSLALSCYENLSGQVGRPSLICMSTSRSRNGQQQGA</sequence>
<dbReference type="Proteomes" id="UP000887565">
    <property type="component" value="Unplaced"/>
</dbReference>
<name>A0A915LBH3_ROMCU</name>
<evidence type="ECO:0000313" key="1">
    <source>
        <dbReference type="Proteomes" id="UP000887565"/>
    </source>
</evidence>
<accession>A0A915LBH3</accession>
<evidence type="ECO:0000313" key="2">
    <source>
        <dbReference type="WBParaSite" id="nRc.2.0.1.t47703-RA"/>
    </source>
</evidence>
<organism evidence="1 2">
    <name type="scientific">Romanomermis culicivorax</name>
    <name type="common">Nematode worm</name>
    <dbReference type="NCBI Taxonomy" id="13658"/>
    <lineage>
        <taxon>Eukaryota</taxon>
        <taxon>Metazoa</taxon>
        <taxon>Ecdysozoa</taxon>
        <taxon>Nematoda</taxon>
        <taxon>Enoplea</taxon>
        <taxon>Dorylaimia</taxon>
        <taxon>Mermithida</taxon>
        <taxon>Mermithoidea</taxon>
        <taxon>Mermithidae</taxon>
        <taxon>Romanomermis</taxon>
    </lineage>
</organism>